<dbReference type="PROSITE" id="PS00896">
    <property type="entry name" value="LACY_1"/>
    <property type="match status" value="1"/>
</dbReference>
<feature type="transmembrane region" description="Helical" evidence="11">
    <location>
        <begin position="146"/>
        <end position="167"/>
    </location>
</feature>
<feature type="domain" description="Major facilitator superfamily (MFS) profile" evidence="12">
    <location>
        <begin position="13"/>
        <end position="409"/>
    </location>
</feature>
<dbReference type="EMBL" id="RDAM01000001">
    <property type="protein sequence ID" value="RRF09567.1"/>
    <property type="molecule type" value="Genomic_DNA"/>
</dbReference>
<evidence type="ECO:0000313" key="13">
    <source>
        <dbReference type="EMBL" id="RRF09567.1"/>
    </source>
</evidence>
<proteinExistence type="inferred from homology"/>
<keyword evidence="6" id="KW-0762">Sugar transport</keyword>
<evidence type="ECO:0000256" key="10">
    <source>
        <dbReference type="SAM" id="MobiDB-lite"/>
    </source>
</evidence>
<feature type="transmembrane region" description="Helical" evidence="11">
    <location>
        <begin position="264"/>
        <end position="284"/>
    </location>
</feature>
<dbReference type="SUPFAM" id="SSF103473">
    <property type="entry name" value="MFS general substrate transporter"/>
    <property type="match status" value="1"/>
</dbReference>
<feature type="compositionally biased region" description="Basic and acidic residues" evidence="10">
    <location>
        <begin position="439"/>
        <end position="455"/>
    </location>
</feature>
<keyword evidence="7 11" id="KW-0812">Transmembrane</keyword>
<dbReference type="PANTHER" id="PTHR23522">
    <property type="entry name" value="BLL5896 PROTEIN"/>
    <property type="match status" value="1"/>
</dbReference>
<dbReference type="InterPro" id="IPR036259">
    <property type="entry name" value="MFS_trans_sf"/>
</dbReference>
<dbReference type="CDD" id="cd06172">
    <property type="entry name" value="MFS_LacY"/>
    <property type="match status" value="1"/>
</dbReference>
<organism evidence="13 14">
    <name type="scientific">Klebsiella pneumoniae</name>
    <dbReference type="NCBI Taxonomy" id="573"/>
    <lineage>
        <taxon>Bacteria</taxon>
        <taxon>Pseudomonadati</taxon>
        <taxon>Pseudomonadota</taxon>
        <taxon>Gammaproteobacteria</taxon>
        <taxon>Enterobacterales</taxon>
        <taxon>Enterobacteriaceae</taxon>
        <taxon>Klebsiella/Raoultella group</taxon>
        <taxon>Klebsiella</taxon>
        <taxon>Klebsiella pneumoniae complex</taxon>
    </lineage>
</organism>
<comment type="caution">
    <text evidence="13">The sequence shown here is derived from an EMBL/GenBank/DDBJ whole genome shotgun (WGS) entry which is preliminary data.</text>
</comment>
<evidence type="ECO:0000256" key="7">
    <source>
        <dbReference type="ARBA" id="ARBA00022692"/>
    </source>
</evidence>
<evidence type="ECO:0000256" key="3">
    <source>
        <dbReference type="ARBA" id="ARBA00022448"/>
    </source>
</evidence>
<dbReference type="AlphaFoldDB" id="A0ABD7JNU2"/>
<evidence type="ECO:0000313" key="14">
    <source>
        <dbReference type="Proteomes" id="UP000275975"/>
    </source>
</evidence>
<dbReference type="Gene3D" id="1.20.1250.20">
    <property type="entry name" value="MFS general substrate transporter like domains"/>
    <property type="match status" value="2"/>
</dbReference>
<feature type="transmembrane region" description="Helical" evidence="11">
    <location>
        <begin position="227"/>
        <end position="244"/>
    </location>
</feature>
<sequence>MKFSELAPRERHNFVYFLLFFFFYYFIMSAYFPFFPVWLADVNHLTKTETGIVFSSISLFAIIFQPVFGLMSDKLGLRKHLLWTITVLLILFAPFFIFVFSPLLQMNIIAGSLVGGIYLGIVFSSGSGAVEAYIERVSRANRFEYGKVRVAGCVGWALCASITGVLFSIDPNITFWIASGFALVLGLLLWLSRPESSNSAQVIEALGANRQAFSLRTAAELLRMPRFWGFIVYVVGVASVYDVFDQQFANFFKSFFASPQRGTEVFGFVTTGGELLNALIMFCAPAIVNRIGAKNALLTAGMIMSVRILGSSFASSAVEVVILKMLHMFEIPFLLVGTFKYISSAFNPRLSATLFLIGFNLSKQLSGVVLSAWVGRMYDTVGFHQAYLILGCITLSFTLLVRHPTRRQPSAADRRDAEPRLTPAPPSGMTGFTRQSASPRRDSPAHSADKAPRRR</sequence>
<keyword evidence="4" id="KW-1003">Cell membrane</keyword>
<feature type="transmembrane region" description="Helical" evidence="11">
    <location>
        <begin position="381"/>
        <end position="401"/>
    </location>
</feature>
<keyword evidence="5" id="KW-0997">Cell inner membrane</keyword>
<evidence type="ECO:0000256" key="1">
    <source>
        <dbReference type="ARBA" id="ARBA00004429"/>
    </source>
</evidence>
<feature type="transmembrane region" description="Helical" evidence="11">
    <location>
        <begin position="12"/>
        <end position="32"/>
    </location>
</feature>
<evidence type="ECO:0000256" key="4">
    <source>
        <dbReference type="ARBA" id="ARBA00022475"/>
    </source>
</evidence>
<evidence type="ECO:0000256" key="5">
    <source>
        <dbReference type="ARBA" id="ARBA00022519"/>
    </source>
</evidence>
<name>A0ABD7JNU2_KLEPN</name>
<dbReference type="InterPro" id="IPR020846">
    <property type="entry name" value="MFS_dom"/>
</dbReference>
<keyword evidence="8 11" id="KW-1133">Transmembrane helix</keyword>
<feature type="region of interest" description="Disordered" evidence="10">
    <location>
        <begin position="408"/>
        <end position="455"/>
    </location>
</feature>
<dbReference type="PROSITE" id="PS50850">
    <property type="entry name" value="MFS"/>
    <property type="match status" value="1"/>
</dbReference>
<gene>
    <name evidence="13" type="ORF">EAO17_27060</name>
</gene>
<feature type="transmembrane region" description="Helical" evidence="11">
    <location>
        <begin position="52"/>
        <end position="70"/>
    </location>
</feature>
<accession>A0ABD7JNU2</accession>
<keyword evidence="9 11" id="KW-0472">Membrane</keyword>
<dbReference type="InterPro" id="IPR000576">
    <property type="entry name" value="LacY/RafB_perm_fam"/>
</dbReference>
<dbReference type="InterPro" id="IPR018457">
    <property type="entry name" value="LacY/RafB_perm_fam_CS"/>
</dbReference>
<protein>
    <submittedName>
        <fullName evidence="13">MFS transporter</fullName>
    </submittedName>
</protein>
<dbReference type="Pfam" id="PF01306">
    <property type="entry name" value="LacY_symp"/>
    <property type="match status" value="1"/>
</dbReference>
<dbReference type="PANTHER" id="PTHR23522:SF10">
    <property type="entry name" value="3-PHENYLPROPIONIC ACID TRANSPORTER-RELATED"/>
    <property type="match status" value="1"/>
</dbReference>
<evidence type="ECO:0000256" key="11">
    <source>
        <dbReference type="SAM" id="Phobius"/>
    </source>
</evidence>
<reference evidence="13 14" key="1">
    <citation type="journal article" date="2019" name="Antimicrob. Agents Chemother.">
        <title>Applying Rapid Whole Genome Sequencing to Predict Phenotypic Antimicrobial Susceptibility Testing Results Among Carbapenem-Resistant Klebsiella pneumoniae Clinical Isolates.</title>
        <authorList>
            <person name="Tamma P.D."/>
            <person name="Fan Y."/>
            <person name="Bergman Y."/>
            <person name="Pertea G."/>
            <person name="Kazmi A."/>
            <person name="Lewis S."/>
            <person name="Carroll K.C."/>
            <person name="Schatz M.C."/>
            <person name="Timp W."/>
            <person name="Simner P.J."/>
        </authorList>
    </citation>
    <scope>NUCLEOTIDE SEQUENCE [LARGE SCALE GENOMIC DNA]</scope>
    <source>
        <strain evidence="13 14">KLPN_104</strain>
    </source>
</reference>
<comment type="similarity">
    <text evidence="2">Belongs to the major facilitator superfamily. Oligosaccharide:H(+) symporter (OHS) (TC 2.A.1.5) family.</text>
</comment>
<comment type="subcellular location">
    <subcellularLocation>
        <location evidence="1">Cell inner membrane</location>
        <topology evidence="1">Multi-pass membrane protein</topology>
    </subcellularLocation>
</comment>
<feature type="transmembrane region" description="Helical" evidence="11">
    <location>
        <begin position="109"/>
        <end position="134"/>
    </location>
</feature>
<dbReference type="Proteomes" id="UP000275975">
    <property type="component" value="Unassembled WGS sequence"/>
</dbReference>
<evidence type="ECO:0000256" key="9">
    <source>
        <dbReference type="ARBA" id="ARBA00023136"/>
    </source>
</evidence>
<dbReference type="PRINTS" id="PR00174">
    <property type="entry name" value="LACYSMPORT"/>
</dbReference>
<evidence type="ECO:0000259" key="12">
    <source>
        <dbReference type="PROSITE" id="PS50850"/>
    </source>
</evidence>
<evidence type="ECO:0000256" key="2">
    <source>
        <dbReference type="ARBA" id="ARBA00008980"/>
    </source>
</evidence>
<dbReference type="GO" id="GO:0005886">
    <property type="term" value="C:plasma membrane"/>
    <property type="evidence" value="ECO:0007669"/>
    <property type="project" value="UniProtKB-SubCell"/>
</dbReference>
<evidence type="ECO:0000256" key="6">
    <source>
        <dbReference type="ARBA" id="ARBA00022597"/>
    </source>
</evidence>
<feature type="transmembrane region" description="Helical" evidence="11">
    <location>
        <begin position="173"/>
        <end position="191"/>
    </location>
</feature>
<keyword evidence="3" id="KW-0813">Transport</keyword>
<dbReference type="NCBIfam" id="NF007077">
    <property type="entry name" value="PRK09528.1"/>
    <property type="match status" value="1"/>
</dbReference>
<evidence type="ECO:0000256" key="8">
    <source>
        <dbReference type="ARBA" id="ARBA00022989"/>
    </source>
</evidence>
<feature type="transmembrane region" description="Helical" evidence="11">
    <location>
        <begin position="82"/>
        <end position="103"/>
    </location>
</feature>
<dbReference type="NCBIfam" id="TIGR00882">
    <property type="entry name" value="2A0105"/>
    <property type="match status" value="1"/>
</dbReference>